<keyword evidence="3 4" id="KW-0808">Transferase</keyword>
<dbReference type="Proteomes" id="UP000250140">
    <property type="component" value="Unassembled WGS sequence"/>
</dbReference>
<proteinExistence type="inferred from homology"/>
<organism evidence="4 5">
    <name type="scientific">Glonium stellatum</name>
    <dbReference type="NCBI Taxonomy" id="574774"/>
    <lineage>
        <taxon>Eukaryota</taxon>
        <taxon>Fungi</taxon>
        <taxon>Dikarya</taxon>
        <taxon>Ascomycota</taxon>
        <taxon>Pezizomycotina</taxon>
        <taxon>Dothideomycetes</taxon>
        <taxon>Pleosporomycetidae</taxon>
        <taxon>Gloniales</taxon>
        <taxon>Gloniaceae</taxon>
        <taxon>Glonium</taxon>
    </lineage>
</organism>
<reference evidence="4 5" key="1">
    <citation type="journal article" date="2016" name="Nat. Commun.">
        <title>Ectomycorrhizal ecology is imprinted in the genome of the dominant symbiotic fungus Cenococcum geophilum.</title>
        <authorList>
            <consortium name="DOE Joint Genome Institute"/>
            <person name="Peter M."/>
            <person name="Kohler A."/>
            <person name="Ohm R.A."/>
            <person name="Kuo A."/>
            <person name="Krutzmann J."/>
            <person name="Morin E."/>
            <person name="Arend M."/>
            <person name="Barry K.W."/>
            <person name="Binder M."/>
            <person name="Choi C."/>
            <person name="Clum A."/>
            <person name="Copeland A."/>
            <person name="Grisel N."/>
            <person name="Haridas S."/>
            <person name="Kipfer T."/>
            <person name="LaButti K."/>
            <person name="Lindquist E."/>
            <person name="Lipzen A."/>
            <person name="Maire R."/>
            <person name="Meier B."/>
            <person name="Mihaltcheva S."/>
            <person name="Molinier V."/>
            <person name="Murat C."/>
            <person name="Poggeler S."/>
            <person name="Quandt C.A."/>
            <person name="Sperisen C."/>
            <person name="Tritt A."/>
            <person name="Tisserant E."/>
            <person name="Crous P.W."/>
            <person name="Henrissat B."/>
            <person name="Nehls U."/>
            <person name="Egli S."/>
            <person name="Spatafora J.W."/>
            <person name="Grigoriev I.V."/>
            <person name="Martin F.M."/>
        </authorList>
    </citation>
    <scope>NUCLEOTIDE SEQUENCE [LARGE SCALE GENOMIC DNA]</scope>
    <source>
        <strain evidence="4 5">CBS 207.34</strain>
    </source>
</reference>
<keyword evidence="5" id="KW-1185">Reference proteome</keyword>
<dbReference type="GO" id="GO:0006487">
    <property type="term" value="P:protein N-linked glycosylation"/>
    <property type="evidence" value="ECO:0007669"/>
    <property type="project" value="TreeGrafter"/>
</dbReference>
<protein>
    <submittedName>
        <fullName evidence="4">Glycosyltransferase family 34 protein</fullName>
    </submittedName>
</protein>
<evidence type="ECO:0000256" key="1">
    <source>
        <dbReference type="ARBA" id="ARBA00005664"/>
    </source>
</evidence>
<dbReference type="AlphaFoldDB" id="A0A8E2F9K9"/>
<dbReference type="PANTHER" id="PTHR31306">
    <property type="entry name" value="ALPHA-1,6-MANNOSYLTRANSFERASE MNN11-RELATED"/>
    <property type="match status" value="1"/>
</dbReference>
<dbReference type="OrthoDB" id="407658at2759"/>
<gene>
    <name evidence="4" type="ORF">AOQ84DRAFT_436720</name>
</gene>
<dbReference type="EMBL" id="KV748821">
    <property type="protein sequence ID" value="OCL12848.1"/>
    <property type="molecule type" value="Genomic_DNA"/>
</dbReference>
<evidence type="ECO:0000256" key="3">
    <source>
        <dbReference type="ARBA" id="ARBA00022679"/>
    </source>
</evidence>
<comment type="similarity">
    <text evidence="1">Belongs to the glycosyltransferase 34 family.</text>
</comment>
<dbReference type="GO" id="GO:0016757">
    <property type="term" value="F:glycosyltransferase activity"/>
    <property type="evidence" value="ECO:0007669"/>
    <property type="project" value="UniProtKB-KW"/>
</dbReference>
<dbReference type="PANTHER" id="PTHR31306:SF8">
    <property type="entry name" value="GLYCOSYLTRANSFERASE FAMILY 34 PROTEIN"/>
    <property type="match status" value="1"/>
</dbReference>
<name>A0A8E2F9K9_9PEZI</name>
<evidence type="ECO:0000256" key="2">
    <source>
        <dbReference type="ARBA" id="ARBA00022676"/>
    </source>
</evidence>
<accession>A0A8E2F9K9</accession>
<dbReference type="InterPro" id="IPR008630">
    <property type="entry name" value="Glyco_trans_34"/>
</dbReference>
<dbReference type="InterPro" id="IPR029044">
    <property type="entry name" value="Nucleotide-diphossugar_trans"/>
</dbReference>
<dbReference type="Gene3D" id="3.90.550.10">
    <property type="entry name" value="Spore Coat Polysaccharide Biosynthesis Protein SpsA, Chain A"/>
    <property type="match status" value="1"/>
</dbReference>
<evidence type="ECO:0000313" key="4">
    <source>
        <dbReference type="EMBL" id="OCL12848.1"/>
    </source>
</evidence>
<sequence>MLILSKVMGLLYMQKPNLRKYRGATFAIAVILFLFSAFRFHSGTSGLSVSKTGLEVREGPRISKASMLYGPQNDIYDRAIESHKRHNEIHGYNMHVLRRGVTNGYWNKYAYLLSLVVQELAKPTEERIEWIMWVDANNILINPQIPLKIFLPPPDEQFKHVNFLGSKSAHGLNVGAFFLRVSPWSVKLLVKAMALPMIDPTIDLGYNMDEASLKSILDEEDFRPGALYQPRTWFNMAQTREGFEGRSGDLLAQFPGSLEGSRWKSMADWLAELQSHAEKWEKPVGDTSYESEIDRYWSFIRNARGVLHDAETKADELKDGATDELDNAIFYLKEVIATEAFNQQKIEEAVIKLRNYMPSSTVD</sequence>
<evidence type="ECO:0000313" key="5">
    <source>
        <dbReference type="Proteomes" id="UP000250140"/>
    </source>
</evidence>
<dbReference type="GO" id="GO:0000139">
    <property type="term" value="C:Golgi membrane"/>
    <property type="evidence" value="ECO:0007669"/>
    <property type="project" value="TreeGrafter"/>
</dbReference>
<keyword evidence="2" id="KW-0328">Glycosyltransferase</keyword>